<dbReference type="InterPro" id="IPR031303">
    <property type="entry name" value="C5_meth_CS"/>
</dbReference>
<dbReference type="KEGG" id="lai:LAC30SC_10930"/>
<dbReference type="GO" id="GO:0003886">
    <property type="term" value="F:DNA (cytosine-5-)-methyltransferase activity"/>
    <property type="evidence" value="ECO:0007669"/>
    <property type="project" value="UniProtKB-EC"/>
</dbReference>
<dbReference type="InterPro" id="IPR001525">
    <property type="entry name" value="C5_MeTfrase"/>
</dbReference>
<dbReference type="PROSITE" id="PS51679">
    <property type="entry name" value="SAM_MT_C5"/>
    <property type="match status" value="1"/>
</dbReference>
<evidence type="ECO:0000256" key="3">
    <source>
        <dbReference type="ARBA" id="ARBA00022691"/>
    </source>
</evidence>
<dbReference type="REBASE" id="33366">
    <property type="entry name" value="M.Lac30ORF10930P"/>
</dbReference>
<dbReference type="InterPro" id="IPR018117">
    <property type="entry name" value="C5_DNA_meth_AS"/>
</dbReference>
<evidence type="ECO:0000313" key="8">
    <source>
        <dbReference type="EMBL" id="ADZ08248.1"/>
    </source>
</evidence>
<keyword evidence="4" id="KW-0680">Restriction system</keyword>
<dbReference type="GO" id="GO:0032259">
    <property type="term" value="P:methylation"/>
    <property type="evidence" value="ECO:0007669"/>
    <property type="project" value="UniProtKB-KW"/>
</dbReference>
<dbReference type="HOGENOM" id="CLU_006958_2_1_9"/>
<protein>
    <recommendedName>
        <fullName evidence="7">Cytosine-specific methyltransferase</fullName>
        <ecNumber evidence="7">2.1.1.37</ecNumber>
    </recommendedName>
</protein>
<sequence>MKKFESSLTFSAEKVKKILFAKIEEEKEKIENNKTEENVKLDKELYDKASALYDDSKINVLSLFSGAGGLDLGVEIAAASAKHGVDKTYTAFQNRRELSKLLDSTNVIYSNDLFASANATYKDNFSGNYVKDTRDVRKVISFPKADLVLGGFPCPGFSVAGPRLLDDPRNFLYIHYIRALMDSTPKIFIAENVKGLMTMAGGKVLSQMKEDFSAAGYKVTANLVNAKDYGVPQSRERVFLVGVRNDIADKFQYTVPEPTNGPDTDKPYITLKEAISDLPEHPADYFEGTYSSIYMSRNRKKSWDDVSFTIQASARQAPQYPGGKPMVKIGRDKWEFQGDLNRRLSVKECARIQTFPDWFEFSDGGKDNVSLANRLNEKYKQIGNAVPVLLAEKIARPVMQFLENYK</sequence>
<keyword evidence="2 5" id="KW-0808">Transferase</keyword>
<dbReference type="GO" id="GO:0009307">
    <property type="term" value="P:DNA restriction-modification system"/>
    <property type="evidence" value="ECO:0007669"/>
    <property type="project" value="UniProtKB-KW"/>
</dbReference>
<accession>F0TJ68</accession>
<dbReference type="CDD" id="cd00315">
    <property type="entry name" value="Cyt_C5_DNA_methylase"/>
    <property type="match status" value="1"/>
</dbReference>
<keyword evidence="1 5" id="KW-0489">Methyltransferase</keyword>
<geneLocation type="plasmid" evidence="8 9">
    <name>pRKC30SC2</name>
</geneLocation>
<keyword evidence="8" id="KW-0614">Plasmid</keyword>
<evidence type="ECO:0000256" key="2">
    <source>
        <dbReference type="ARBA" id="ARBA00022679"/>
    </source>
</evidence>
<proteinExistence type="inferred from homology"/>
<dbReference type="InterPro" id="IPR029063">
    <property type="entry name" value="SAM-dependent_MTases_sf"/>
</dbReference>
<dbReference type="InterPro" id="IPR050390">
    <property type="entry name" value="C5-Methyltransferase"/>
</dbReference>
<dbReference type="Gene3D" id="3.40.50.150">
    <property type="entry name" value="Vaccinia Virus protein VP39"/>
    <property type="match status" value="1"/>
</dbReference>
<dbReference type="SUPFAM" id="SSF53335">
    <property type="entry name" value="S-adenosyl-L-methionine-dependent methyltransferases"/>
    <property type="match status" value="1"/>
</dbReference>
<evidence type="ECO:0000256" key="7">
    <source>
        <dbReference type="RuleBase" id="RU000417"/>
    </source>
</evidence>
<dbReference type="EMBL" id="CP002561">
    <property type="protein sequence ID" value="ADZ08248.1"/>
    <property type="molecule type" value="Genomic_DNA"/>
</dbReference>
<gene>
    <name evidence="8" type="ordered locus">LAC30SC_10930</name>
</gene>
<feature type="active site" evidence="5">
    <location>
        <position position="154"/>
    </location>
</feature>
<dbReference type="NCBIfam" id="TIGR00675">
    <property type="entry name" value="dcm"/>
    <property type="match status" value="1"/>
</dbReference>
<organism evidence="8 9">
    <name type="scientific">Lactobacillus amylovorus</name>
    <dbReference type="NCBI Taxonomy" id="1604"/>
    <lineage>
        <taxon>Bacteria</taxon>
        <taxon>Bacillati</taxon>
        <taxon>Bacillota</taxon>
        <taxon>Bacilli</taxon>
        <taxon>Lactobacillales</taxon>
        <taxon>Lactobacillaceae</taxon>
        <taxon>Lactobacillus</taxon>
    </lineage>
</organism>
<dbReference type="RefSeq" id="WP_013646109.1">
    <property type="nucleotide sequence ID" value="NC_015218.1"/>
</dbReference>
<reference evidence="8 9" key="1">
    <citation type="journal article" date="2011" name="J. Bacteriol.">
        <title>Complete genome sequencing of Lactobacillus acidophilus 30SC, isolated from swine intestine.</title>
        <authorList>
            <person name="Oh S."/>
            <person name="Roh H."/>
            <person name="Ko H.J."/>
            <person name="Kim S."/>
            <person name="Kim K.H."/>
            <person name="Lee S.E."/>
            <person name="Chang I.S."/>
            <person name="Kim S."/>
            <person name="Choi I.G."/>
        </authorList>
    </citation>
    <scope>NUCLEOTIDE SEQUENCE [LARGE SCALE GENOMIC DNA]</scope>
    <source>
        <strain evidence="8 9">30SC</strain>
        <plasmid evidence="9">pRKC30SC2</plasmid>
    </source>
</reference>
<comment type="catalytic activity">
    <reaction evidence="7">
        <text>a 2'-deoxycytidine in DNA + S-adenosyl-L-methionine = a 5-methyl-2'-deoxycytidine in DNA + S-adenosyl-L-homocysteine + H(+)</text>
        <dbReference type="Rhea" id="RHEA:13681"/>
        <dbReference type="Rhea" id="RHEA-COMP:11369"/>
        <dbReference type="Rhea" id="RHEA-COMP:11370"/>
        <dbReference type="ChEBI" id="CHEBI:15378"/>
        <dbReference type="ChEBI" id="CHEBI:57856"/>
        <dbReference type="ChEBI" id="CHEBI:59789"/>
        <dbReference type="ChEBI" id="CHEBI:85452"/>
        <dbReference type="ChEBI" id="CHEBI:85454"/>
        <dbReference type="EC" id="2.1.1.37"/>
    </reaction>
</comment>
<name>F0TJ68_LACAM</name>
<evidence type="ECO:0000256" key="5">
    <source>
        <dbReference type="PROSITE-ProRule" id="PRU01016"/>
    </source>
</evidence>
<dbReference type="PANTHER" id="PTHR10629">
    <property type="entry name" value="CYTOSINE-SPECIFIC METHYLTRANSFERASE"/>
    <property type="match status" value="1"/>
</dbReference>
<dbReference type="Gene3D" id="3.90.120.10">
    <property type="entry name" value="DNA Methylase, subunit A, domain 2"/>
    <property type="match status" value="1"/>
</dbReference>
<dbReference type="PRINTS" id="PR00105">
    <property type="entry name" value="C5METTRFRASE"/>
</dbReference>
<dbReference type="Proteomes" id="UP000007491">
    <property type="component" value="Plasmid pRKC30SC2"/>
</dbReference>
<dbReference type="AlphaFoldDB" id="F0TJ68"/>
<dbReference type="Pfam" id="PF00145">
    <property type="entry name" value="DNA_methylase"/>
    <property type="match status" value="1"/>
</dbReference>
<evidence type="ECO:0000256" key="1">
    <source>
        <dbReference type="ARBA" id="ARBA00022603"/>
    </source>
</evidence>
<reference key="2">
    <citation type="submission" date="2011-02" db="EMBL/GenBank/DDBJ databases">
        <authorList>
            <person name="Roh H."/>
            <person name="Ko H.-J."/>
            <person name="Kim S.-H."/>
            <person name="Choi I.-G."/>
            <person name="Oh S."/>
        </authorList>
    </citation>
    <scope>NUCLEOTIDE SEQUENCE</scope>
    <source>
        <strain>30SC</strain>
    </source>
</reference>
<dbReference type="PANTHER" id="PTHR10629:SF52">
    <property type="entry name" value="DNA (CYTOSINE-5)-METHYLTRANSFERASE 1"/>
    <property type="match status" value="1"/>
</dbReference>
<evidence type="ECO:0000313" key="9">
    <source>
        <dbReference type="Proteomes" id="UP000007491"/>
    </source>
</evidence>
<evidence type="ECO:0000256" key="6">
    <source>
        <dbReference type="RuleBase" id="RU000416"/>
    </source>
</evidence>
<evidence type="ECO:0000256" key="4">
    <source>
        <dbReference type="ARBA" id="ARBA00022747"/>
    </source>
</evidence>
<dbReference type="GO" id="GO:0003677">
    <property type="term" value="F:DNA binding"/>
    <property type="evidence" value="ECO:0007669"/>
    <property type="project" value="TreeGrafter"/>
</dbReference>
<keyword evidence="3 5" id="KW-0949">S-adenosyl-L-methionine</keyword>
<dbReference type="PROSITE" id="PS00095">
    <property type="entry name" value="C5_MTASE_2"/>
    <property type="match status" value="1"/>
</dbReference>
<comment type="similarity">
    <text evidence="5 6">Belongs to the class I-like SAM-binding methyltransferase superfamily. C5-methyltransferase family.</text>
</comment>
<dbReference type="EC" id="2.1.1.37" evidence="7"/>
<dbReference type="PROSITE" id="PS00094">
    <property type="entry name" value="C5_MTASE_1"/>
    <property type="match status" value="1"/>
</dbReference>
<dbReference type="GO" id="GO:0044027">
    <property type="term" value="P:negative regulation of gene expression via chromosomal CpG island methylation"/>
    <property type="evidence" value="ECO:0007669"/>
    <property type="project" value="TreeGrafter"/>
</dbReference>